<dbReference type="InterPro" id="IPR017894">
    <property type="entry name" value="HTH_IS21_transposase_type"/>
</dbReference>
<evidence type="ECO:0000313" key="3">
    <source>
        <dbReference type="EMBL" id="GAA2637356.1"/>
    </source>
</evidence>
<organism evidence="3 4">
    <name type="scientific">Actinomadura fulvescens</name>
    <dbReference type="NCBI Taxonomy" id="46160"/>
    <lineage>
        <taxon>Bacteria</taxon>
        <taxon>Bacillati</taxon>
        <taxon>Actinomycetota</taxon>
        <taxon>Actinomycetes</taxon>
        <taxon>Streptosporangiales</taxon>
        <taxon>Thermomonosporaceae</taxon>
        <taxon>Actinomadura</taxon>
    </lineage>
</organism>
<reference evidence="3 4" key="1">
    <citation type="journal article" date="2019" name="Int. J. Syst. Evol. Microbiol.">
        <title>The Global Catalogue of Microorganisms (GCM) 10K type strain sequencing project: providing services to taxonomists for standard genome sequencing and annotation.</title>
        <authorList>
            <consortium name="The Broad Institute Genomics Platform"/>
            <consortium name="The Broad Institute Genome Sequencing Center for Infectious Disease"/>
            <person name="Wu L."/>
            <person name="Ma J."/>
        </authorList>
    </citation>
    <scope>NUCLEOTIDE SEQUENCE [LARGE SCALE GENOMIC DNA]</scope>
    <source>
        <strain evidence="3 4">JCM 6833</strain>
    </source>
</reference>
<dbReference type="Pfam" id="PF14690">
    <property type="entry name" value="Zn_ribbon_ISL3"/>
    <property type="match status" value="1"/>
</dbReference>
<keyword evidence="4" id="KW-1185">Reference proteome</keyword>
<evidence type="ECO:0000313" key="4">
    <source>
        <dbReference type="Proteomes" id="UP001501509"/>
    </source>
</evidence>
<dbReference type="InterPro" id="IPR047951">
    <property type="entry name" value="Transpos_ISL3"/>
</dbReference>
<feature type="domain" description="HTH IS21-type" evidence="2">
    <location>
        <begin position="280"/>
        <end position="343"/>
    </location>
</feature>
<dbReference type="Proteomes" id="UP001501509">
    <property type="component" value="Unassembled WGS sequence"/>
</dbReference>
<dbReference type="EMBL" id="BAAATD010000022">
    <property type="protein sequence ID" value="GAA2637356.1"/>
    <property type="molecule type" value="Genomic_DNA"/>
</dbReference>
<dbReference type="PANTHER" id="PTHR33498">
    <property type="entry name" value="TRANSPOSASE FOR INSERTION SEQUENCE ELEMENT IS1557"/>
    <property type="match status" value="1"/>
</dbReference>
<dbReference type="NCBIfam" id="NF033550">
    <property type="entry name" value="transpos_ISL3"/>
    <property type="match status" value="1"/>
</dbReference>
<protein>
    <submittedName>
        <fullName evidence="3">ISL3 family transposase</fullName>
    </submittedName>
</protein>
<proteinExistence type="predicted"/>
<accession>A0ABN3QWN5</accession>
<comment type="caution">
    <text evidence="3">The sequence shown here is derived from an EMBL/GenBank/DDBJ whole genome shotgun (WGS) entry which is preliminary data.</text>
</comment>
<evidence type="ECO:0000256" key="1">
    <source>
        <dbReference type="SAM" id="MobiDB-lite"/>
    </source>
</evidence>
<dbReference type="InterPro" id="IPR002560">
    <property type="entry name" value="Transposase_DDE"/>
</dbReference>
<evidence type="ECO:0000259" key="2">
    <source>
        <dbReference type="PROSITE" id="PS50531"/>
    </source>
</evidence>
<dbReference type="PANTHER" id="PTHR33498:SF1">
    <property type="entry name" value="TRANSPOSASE FOR INSERTION SEQUENCE ELEMENT IS1557"/>
    <property type="match status" value="1"/>
</dbReference>
<dbReference type="InterPro" id="IPR029261">
    <property type="entry name" value="Transposase_Znf"/>
</dbReference>
<sequence>MVETVERTLRVVTLDARVRADDGTCPHCGESSARVHGRYVRRLADAALGGMTTVLALTVRRFKCINAGCAAVTFAEQVVGLTSPHARYTLLLRRMLGRVAVAMAARAGVRLAARLGLPVAKDTLLRMVRARPERPAGQVRVVAVDEFALRKRDRYATIIVDLEAHQPIEVLRGRESGPVTEWLAGHPEIEIVCRDRARAFAEAARVGAPQARQVVDRWHVWHNLAEAVQRTVGTHHGCIKTAYADLPASHEPPESQDVTEPDDHLDVRGRPRKLVARTAERYAAVQDLVTQGRSLKGISRDLNLDYYAVRRYARAASLDELPAKAAHRPSLLDAYKPYLAQRVNDGCHNALQLFRELQTQGYRGSSSTVYLYVRQLKHGITPPPPPRPVPRPRRVTSWIMANPDTLDPRAALDLKQIRAGCPNLDAAVRHVRTFAVMMRHLRGDRLPAWIDQVADDDLPALRQFADGLRYDLDAVIAGLSLPWNSAQAEGQNTRVKLLMRQGYGRANFDLLRTRILERS</sequence>
<feature type="region of interest" description="Disordered" evidence="1">
    <location>
        <begin position="247"/>
        <end position="266"/>
    </location>
</feature>
<name>A0ABN3QWN5_9ACTN</name>
<gene>
    <name evidence="3" type="ORF">GCM10010411_91060</name>
</gene>
<dbReference type="Pfam" id="PF01610">
    <property type="entry name" value="DDE_Tnp_ISL3"/>
    <property type="match status" value="2"/>
</dbReference>
<dbReference type="PROSITE" id="PS50531">
    <property type="entry name" value="HTH_IS21"/>
    <property type="match status" value="1"/>
</dbReference>